<name>D3LWD0_9FIRM</name>
<dbReference type="AlphaFoldDB" id="D3LWD0"/>
<accession>D3LWD0</accession>
<proteinExistence type="predicted"/>
<dbReference type="OrthoDB" id="581986at2"/>
<sequence length="112" mass="13107">MDSILNKLKSCNSIELLRTVGTIEGIVKAINKEIYPLTVNALTYEELYQAVNKLNKHWDRVESDDYFKNENLKYIFALTHMGGEDRNKMLRLTDELYENKDKAKNGTMKFQK</sequence>
<dbReference type="RefSeq" id="WP_009381418.1">
    <property type="nucleotide sequence ID" value="NZ_ADGP01000023.1"/>
</dbReference>
<dbReference type="STRING" id="699218.HMPREF0889_1274"/>
<protein>
    <submittedName>
        <fullName evidence="1">Uncharacterized protein</fullName>
    </submittedName>
</protein>
<comment type="caution">
    <text evidence="1">The sequence shown here is derived from an EMBL/GenBank/DDBJ whole genome shotgun (WGS) entry which is preliminary data.</text>
</comment>
<dbReference type="EMBL" id="ADGP01000023">
    <property type="protein sequence ID" value="EFD93597.1"/>
    <property type="molecule type" value="Genomic_DNA"/>
</dbReference>
<dbReference type="Proteomes" id="UP000003242">
    <property type="component" value="Unassembled WGS sequence"/>
</dbReference>
<evidence type="ECO:0000313" key="2">
    <source>
        <dbReference type="Proteomes" id="UP000003242"/>
    </source>
</evidence>
<organism evidence="1 2">
    <name type="scientific">Megasphaera lornae</name>
    <dbReference type="NCBI Taxonomy" id="1000568"/>
    <lineage>
        <taxon>Bacteria</taxon>
        <taxon>Bacillati</taxon>
        <taxon>Bacillota</taxon>
        <taxon>Negativicutes</taxon>
        <taxon>Veillonellales</taxon>
        <taxon>Veillonellaceae</taxon>
        <taxon>Megasphaera</taxon>
    </lineage>
</organism>
<gene>
    <name evidence="1" type="ORF">HMPREF0889_1274</name>
</gene>
<reference evidence="2" key="1">
    <citation type="submission" date="2009-12" db="EMBL/GenBank/DDBJ databases">
        <title>Sequence of Clostridiales genomosp. BVAB3 str. UPII9-5.</title>
        <authorList>
            <person name="Madupu R."/>
            <person name="Durkin A.S."/>
            <person name="Torralba M."/>
            <person name="Methe B."/>
            <person name="Sutton G.G."/>
            <person name="Strausberg R.L."/>
            <person name="Nelson K.E."/>
        </authorList>
    </citation>
    <scope>NUCLEOTIDE SEQUENCE [LARGE SCALE GENOMIC DNA]</scope>
    <source>
        <strain evidence="2">28L</strain>
    </source>
</reference>
<evidence type="ECO:0000313" key="1">
    <source>
        <dbReference type="EMBL" id="EFD93597.1"/>
    </source>
</evidence>